<dbReference type="STRING" id="1513271.XM47_03650"/>
<accession>A0A0J8GU96</accession>
<keyword evidence="2" id="KW-1185">Reference proteome</keyword>
<dbReference type="SUPFAM" id="SSF81301">
    <property type="entry name" value="Nucleotidyltransferase"/>
    <property type="match status" value="1"/>
</dbReference>
<evidence type="ECO:0000313" key="2">
    <source>
        <dbReference type="Proteomes" id="UP000037600"/>
    </source>
</evidence>
<proteinExistence type="predicted"/>
<sequence>MTKVVKSIANQPSVLKQRLNRFFFQHKNIGRTQVKEILTELANSGPVYLFGGAIRDIALQGIRDFYSDLDFVVDCNPAVLDAAIYKIAPEHKIIKNKFGGYRILCDKWWLDVWALESTWAFKQNIINFESVDSLLKTTILNWDAILFDFQHNRLIHNPKYFDELTSQTIDINLAENPNQIGAVTRVLRCLVSKPVKQISLNLQTFLNTSITQADISHILDYEASHYPNRYLDGLNLADLNQLLSQPTELNLGYNSDFVLNPFYQKNLELALND</sequence>
<protein>
    <submittedName>
        <fullName evidence="1">Uncharacterized protein</fullName>
    </submittedName>
</protein>
<dbReference type="InterPro" id="IPR043519">
    <property type="entry name" value="NT_sf"/>
</dbReference>
<dbReference type="EMBL" id="LAZL01000004">
    <property type="protein sequence ID" value="KMT66340.1"/>
    <property type="molecule type" value="Genomic_DNA"/>
</dbReference>
<evidence type="ECO:0000313" key="1">
    <source>
        <dbReference type="EMBL" id="KMT66340.1"/>
    </source>
</evidence>
<dbReference type="Gene3D" id="3.30.460.10">
    <property type="entry name" value="Beta Polymerase, domain 2"/>
    <property type="match status" value="1"/>
</dbReference>
<dbReference type="OrthoDB" id="5510318at2"/>
<dbReference type="AlphaFoldDB" id="A0A0J8GU96"/>
<comment type="caution">
    <text evidence="1">The sequence shown here is derived from an EMBL/GenBank/DDBJ whole genome shotgun (WGS) entry which is preliminary data.</text>
</comment>
<organism evidence="1 2">
    <name type="scientific">Catenovulum maritimum</name>
    <dbReference type="NCBI Taxonomy" id="1513271"/>
    <lineage>
        <taxon>Bacteria</taxon>
        <taxon>Pseudomonadati</taxon>
        <taxon>Pseudomonadota</taxon>
        <taxon>Gammaproteobacteria</taxon>
        <taxon>Alteromonadales</taxon>
        <taxon>Alteromonadaceae</taxon>
        <taxon>Catenovulum</taxon>
    </lineage>
</organism>
<dbReference type="RefSeq" id="WP_048689786.1">
    <property type="nucleotide sequence ID" value="NZ_KQ130483.1"/>
</dbReference>
<dbReference type="Proteomes" id="UP000037600">
    <property type="component" value="Unassembled WGS sequence"/>
</dbReference>
<name>A0A0J8GU96_9ALTE</name>
<gene>
    <name evidence="1" type="ORF">XM47_03650</name>
</gene>
<reference evidence="1 2" key="1">
    <citation type="submission" date="2015-04" db="EMBL/GenBank/DDBJ databases">
        <title>Draft Genome Sequence of the Novel Agar-Digesting Marine Bacterium Q1.</title>
        <authorList>
            <person name="Li Y."/>
            <person name="Li D."/>
            <person name="Chen G."/>
            <person name="Du Z."/>
        </authorList>
    </citation>
    <scope>NUCLEOTIDE SEQUENCE [LARGE SCALE GENOMIC DNA]</scope>
    <source>
        <strain evidence="1 2">Q1</strain>
    </source>
</reference>